<keyword evidence="1" id="KW-0175">Coiled coil</keyword>
<evidence type="ECO:0000313" key="2">
    <source>
        <dbReference type="EMBL" id="RDY07844.1"/>
    </source>
</evidence>
<sequence>MAYRTSLRISLYQIVFGKMCHLSVIIKYRAYWTVKRCNLAFDQANKEIKLLLQELEELCLEAYKNSKIYKEKVKRFHDNMTFVKGVQNGPKTNKSIIHPLDILEYVLVQVNELIFPIDFYVLDMEDESFSKGSTLILDRPFLMATRTKIDVHVGTLSMEFGDNMVRFNIFKAMKHPTKNHYVFSLDVIDVLIADCMQLHYGISSFFKFFYFTNFANVGNLGDFECTCDKGTKCSILQKYISKACRGCRGCSKSTSLTIYYVAISIRVETIQEERLLQVLRKHRKAIGQTLADLLGKHRKA</sequence>
<gene>
    <name evidence="2" type="ORF">CR513_07982</name>
</gene>
<dbReference type="Gene3D" id="2.40.70.10">
    <property type="entry name" value="Acid Proteases"/>
    <property type="match status" value="1"/>
</dbReference>
<proteinExistence type="predicted"/>
<reference evidence="2" key="1">
    <citation type="submission" date="2018-05" db="EMBL/GenBank/DDBJ databases">
        <title>Draft genome of Mucuna pruriens seed.</title>
        <authorList>
            <person name="Nnadi N.E."/>
            <person name="Vos R."/>
            <person name="Hasami M.H."/>
            <person name="Devisetty U.K."/>
            <person name="Aguiy J.C."/>
        </authorList>
    </citation>
    <scope>NUCLEOTIDE SEQUENCE [LARGE SCALE GENOMIC DNA]</scope>
    <source>
        <strain evidence="2">JCA_2017</strain>
    </source>
</reference>
<dbReference type="InterPro" id="IPR021109">
    <property type="entry name" value="Peptidase_aspartic_dom_sf"/>
</dbReference>
<organism evidence="2 3">
    <name type="scientific">Mucuna pruriens</name>
    <name type="common">Velvet bean</name>
    <name type="synonym">Dolichos pruriens</name>
    <dbReference type="NCBI Taxonomy" id="157652"/>
    <lineage>
        <taxon>Eukaryota</taxon>
        <taxon>Viridiplantae</taxon>
        <taxon>Streptophyta</taxon>
        <taxon>Embryophyta</taxon>
        <taxon>Tracheophyta</taxon>
        <taxon>Spermatophyta</taxon>
        <taxon>Magnoliopsida</taxon>
        <taxon>eudicotyledons</taxon>
        <taxon>Gunneridae</taxon>
        <taxon>Pentapetalae</taxon>
        <taxon>rosids</taxon>
        <taxon>fabids</taxon>
        <taxon>Fabales</taxon>
        <taxon>Fabaceae</taxon>
        <taxon>Papilionoideae</taxon>
        <taxon>50 kb inversion clade</taxon>
        <taxon>NPAAA clade</taxon>
        <taxon>indigoferoid/millettioid clade</taxon>
        <taxon>Phaseoleae</taxon>
        <taxon>Mucuna</taxon>
    </lineage>
</organism>
<dbReference type="AlphaFoldDB" id="A0A371HYS0"/>
<comment type="caution">
    <text evidence="2">The sequence shown here is derived from an EMBL/GenBank/DDBJ whole genome shotgun (WGS) entry which is preliminary data.</text>
</comment>
<dbReference type="PANTHER" id="PTHR33067:SF15">
    <property type="entry name" value="RNA-DIRECTED DNA POLYMERASE"/>
    <property type="match status" value="1"/>
</dbReference>
<protein>
    <submittedName>
        <fullName evidence="2">Uncharacterized protein</fullName>
    </submittedName>
</protein>
<feature type="non-terminal residue" evidence="2">
    <location>
        <position position="1"/>
    </location>
</feature>
<keyword evidence="3" id="KW-1185">Reference proteome</keyword>
<evidence type="ECO:0000313" key="3">
    <source>
        <dbReference type="Proteomes" id="UP000257109"/>
    </source>
</evidence>
<dbReference type="Proteomes" id="UP000257109">
    <property type="component" value="Unassembled WGS sequence"/>
</dbReference>
<name>A0A371HYS0_MUCPR</name>
<dbReference type="EMBL" id="QJKJ01001387">
    <property type="protein sequence ID" value="RDY07844.1"/>
    <property type="molecule type" value="Genomic_DNA"/>
</dbReference>
<feature type="coiled-coil region" evidence="1">
    <location>
        <begin position="34"/>
        <end position="72"/>
    </location>
</feature>
<accession>A0A371HYS0</accession>
<dbReference type="PANTHER" id="PTHR33067">
    <property type="entry name" value="RNA-DIRECTED DNA POLYMERASE-RELATED"/>
    <property type="match status" value="1"/>
</dbReference>
<evidence type="ECO:0000256" key="1">
    <source>
        <dbReference type="SAM" id="Coils"/>
    </source>
</evidence>